<protein>
    <submittedName>
        <fullName evidence="2">Uncharacterized protein</fullName>
    </submittedName>
</protein>
<evidence type="ECO:0000256" key="1">
    <source>
        <dbReference type="SAM" id="MobiDB-lite"/>
    </source>
</evidence>
<organism evidence="2 3">
    <name type="scientific">Citricoccus parietis</name>
    <dbReference type="NCBI Taxonomy" id="592307"/>
    <lineage>
        <taxon>Bacteria</taxon>
        <taxon>Bacillati</taxon>
        <taxon>Actinomycetota</taxon>
        <taxon>Actinomycetes</taxon>
        <taxon>Micrococcales</taxon>
        <taxon>Micrococcaceae</taxon>
        <taxon>Citricoccus</taxon>
    </lineage>
</organism>
<name>A0ABV5FWI9_9MICC</name>
<reference evidence="2 3" key="1">
    <citation type="submission" date="2024-09" db="EMBL/GenBank/DDBJ databases">
        <authorList>
            <person name="Sun Q."/>
            <person name="Mori K."/>
        </authorList>
    </citation>
    <scope>NUCLEOTIDE SEQUENCE [LARGE SCALE GENOMIC DNA]</scope>
    <source>
        <strain evidence="2 3">CCM 7609</strain>
    </source>
</reference>
<evidence type="ECO:0000313" key="3">
    <source>
        <dbReference type="Proteomes" id="UP001589575"/>
    </source>
</evidence>
<proteinExistence type="predicted"/>
<accession>A0ABV5FWI9</accession>
<feature type="compositionally biased region" description="Basic residues" evidence="1">
    <location>
        <begin position="1"/>
        <end position="11"/>
    </location>
</feature>
<feature type="compositionally biased region" description="Basic and acidic residues" evidence="1">
    <location>
        <begin position="24"/>
        <end position="35"/>
    </location>
</feature>
<keyword evidence="3" id="KW-1185">Reference proteome</keyword>
<feature type="region of interest" description="Disordered" evidence="1">
    <location>
        <begin position="1"/>
        <end position="45"/>
    </location>
</feature>
<gene>
    <name evidence="2" type="ORF">ACFFX0_07545</name>
</gene>
<dbReference type="EMBL" id="JBHMFI010000001">
    <property type="protein sequence ID" value="MFB9071051.1"/>
    <property type="molecule type" value="Genomic_DNA"/>
</dbReference>
<comment type="caution">
    <text evidence="2">The sequence shown here is derived from an EMBL/GenBank/DDBJ whole genome shotgun (WGS) entry which is preliminary data.</text>
</comment>
<evidence type="ECO:0000313" key="2">
    <source>
        <dbReference type="EMBL" id="MFB9071051.1"/>
    </source>
</evidence>
<sequence>MLLRRSRHHGTAWHGRPTPATRPAVDRSGRMDTRGHLSRPSPRTI</sequence>
<dbReference type="Proteomes" id="UP001589575">
    <property type="component" value="Unassembled WGS sequence"/>
</dbReference>